<feature type="transmembrane region" description="Helical" evidence="7">
    <location>
        <begin position="246"/>
        <end position="263"/>
    </location>
</feature>
<feature type="transmembrane region" description="Helical" evidence="7">
    <location>
        <begin position="207"/>
        <end position="226"/>
    </location>
</feature>
<feature type="transmembrane region" description="Helical" evidence="7">
    <location>
        <begin position="370"/>
        <end position="389"/>
    </location>
</feature>
<comment type="subcellular location">
    <subcellularLocation>
        <location evidence="1">Cell membrane</location>
        <topology evidence="1">Multi-pass membrane protein</topology>
    </subcellularLocation>
</comment>
<protein>
    <submittedName>
        <fullName evidence="8">MFS transporter</fullName>
    </submittedName>
</protein>
<evidence type="ECO:0000313" key="8">
    <source>
        <dbReference type="EMBL" id="GAA4470010.1"/>
    </source>
</evidence>
<dbReference type="EMBL" id="BAABHD010000084">
    <property type="protein sequence ID" value="GAA4470010.1"/>
    <property type="molecule type" value="Genomic_DNA"/>
</dbReference>
<dbReference type="PANTHER" id="PTHR23522:SF4">
    <property type="entry name" value="NUCLEOSIDE PERMEASE NUPG-RELATED"/>
    <property type="match status" value="1"/>
</dbReference>
<evidence type="ECO:0000256" key="1">
    <source>
        <dbReference type="ARBA" id="ARBA00004651"/>
    </source>
</evidence>
<feature type="transmembrane region" description="Helical" evidence="7">
    <location>
        <begin position="7"/>
        <end position="25"/>
    </location>
</feature>
<accession>A0ABP8NSB0</accession>
<keyword evidence="2" id="KW-0813">Transport</keyword>
<gene>
    <name evidence="8" type="ORF">GCM10023189_57940</name>
</gene>
<organism evidence="8 9">
    <name type="scientific">Nibrella saemangeumensis</name>
    <dbReference type="NCBI Taxonomy" id="1084526"/>
    <lineage>
        <taxon>Bacteria</taxon>
        <taxon>Pseudomonadati</taxon>
        <taxon>Bacteroidota</taxon>
        <taxon>Cytophagia</taxon>
        <taxon>Cytophagales</taxon>
        <taxon>Spirosomataceae</taxon>
        <taxon>Nibrella</taxon>
    </lineage>
</organism>
<keyword evidence="4 7" id="KW-0812">Transmembrane</keyword>
<dbReference type="Gene3D" id="1.20.1250.20">
    <property type="entry name" value="MFS general substrate transporter like domains"/>
    <property type="match status" value="2"/>
</dbReference>
<keyword evidence="3" id="KW-1003">Cell membrane</keyword>
<evidence type="ECO:0000256" key="7">
    <source>
        <dbReference type="SAM" id="Phobius"/>
    </source>
</evidence>
<dbReference type="InterPro" id="IPR036259">
    <property type="entry name" value="MFS_trans_sf"/>
</dbReference>
<keyword evidence="5 7" id="KW-1133">Transmembrane helix</keyword>
<reference evidence="9" key="1">
    <citation type="journal article" date="2019" name="Int. J. Syst. Evol. Microbiol.">
        <title>The Global Catalogue of Microorganisms (GCM) 10K type strain sequencing project: providing services to taxonomists for standard genome sequencing and annotation.</title>
        <authorList>
            <consortium name="The Broad Institute Genomics Platform"/>
            <consortium name="The Broad Institute Genome Sequencing Center for Infectious Disease"/>
            <person name="Wu L."/>
            <person name="Ma J."/>
        </authorList>
    </citation>
    <scope>NUCLEOTIDE SEQUENCE [LARGE SCALE GENOMIC DNA]</scope>
    <source>
        <strain evidence="9">JCM 17927</strain>
    </source>
</reference>
<feature type="transmembrane region" description="Helical" evidence="7">
    <location>
        <begin position="96"/>
        <end position="120"/>
    </location>
</feature>
<dbReference type="PANTHER" id="PTHR23522">
    <property type="entry name" value="BLL5896 PROTEIN"/>
    <property type="match status" value="1"/>
</dbReference>
<evidence type="ECO:0000256" key="2">
    <source>
        <dbReference type="ARBA" id="ARBA00022448"/>
    </source>
</evidence>
<evidence type="ECO:0000256" key="4">
    <source>
        <dbReference type="ARBA" id="ARBA00022692"/>
    </source>
</evidence>
<feature type="transmembrane region" description="Helical" evidence="7">
    <location>
        <begin position="73"/>
        <end position="90"/>
    </location>
</feature>
<feature type="transmembrane region" description="Helical" evidence="7">
    <location>
        <begin position="270"/>
        <end position="289"/>
    </location>
</feature>
<dbReference type="Proteomes" id="UP001501175">
    <property type="component" value="Unassembled WGS sequence"/>
</dbReference>
<feature type="transmembrane region" description="Helical" evidence="7">
    <location>
        <begin position="45"/>
        <end position="64"/>
    </location>
</feature>
<dbReference type="Pfam" id="PF03825">
    <property type="entry name" value="Nuc_H_symport"/>
    <property type="match status" value="1"/>
</dbReference>
<name>A0ABP8NSB0_9BACT</name>
<sequence length="425" mass="46792">MNLTTRVQLSLMMFLQFFVWGAWYGQMSKYMFTQLGATGDQVGNAYTAFSLAMIIAPFFVGMIADRYFAAEKVLGILNLLGAGVLYFLIQEKNPDTFFWLILAYCITFAPTLALTASIAMQQMTSPEKEFPGIRVLGTISWIVVTNIVGFMNVGDKVTIFQLSMFSALALGVFSFFLPNTPPKQTGGATVSQILGLDAFKLFKDRSFAIFFLSSVLICIPLSFYYAMANPSLTDSGMTNVENKMSLGQASEVIFMLLIPLAFVRLGVKNMLIVGLIAWIVRFILFGYGDGNTSEWMLYIAIILHGVCYDFFFVTGMIYTDNKAGEKIKSSAQGLITLATYGIGMGIGSKLSGLVADMYTGADGKIDWTSVWMVPAGIAGVVLLLFIFMFTDKQRSGAIDHTRVDVAFEDVKYEEHSGRAGRKANP</sequence>
<feature type="transmembrane region" description="Helical" evidence="7">
    <location>
        <begin position="295"/>
        <end position="319"/>
    </location>
</feature>
<keyword evidence="6 7" id="KW-0472">Membrane</keyword>
<proteinExistence type="predicted"/>
<feature type="transmembrane region" description="Helical" evidence="7">
    <location>
        <begin position="331"/>
        <end position="350"/>
    </location>
</feature>
<dbReference type="InterPro" id="IPR004740">
    <property type="entry name" value="Nuc_H_symport"/>
</dbReference>
<feature type="transmembrane region" description="Helical" evidence="7">
    <location>
        <begin position="159"/>
        <end position="177"/>
    </location>
</feature>
<dbReference type="SUPFAM" id="SSF103473">
    <property type="entry name" value="MFS general substrate transporter"/>
    <property type="match status" value="1"/>
</dbReference>
<dbReference type="RefSeq" id="WP_345249817.1">
    <property type="nucleotide sequence ID" value="NZ_BAABHD010000084.1"/>
</dbReference>
<feature type="transmembrane region" description="Helical" evidence="7">
    <location>
        <begin position="132"/>
        <end position="153"/>
    </location>
</feature>
<dbReference type="CDD" id="cd06177">
    <property type="entry name" value="MFS_NHS"/>
    <property type="match status" value="1"/>
</dbReference>
<evidence type="ECO:0000256" key="3">
    <source>
        <dbReference type="ARBA" id="ARBA00022475"/>
    </source>
</evidence>
<evidence type="ECO:0000313" key="9">
    <source>
        <dbReference type="Proteomes" id="UP001501175"/>
    </source>
</evidence>
<evidence type="ECO:0000256" key="5">
    <source>
        <dbReference type="ARBA" id="ARBA00022989"/>
    </source>
</evidence>
<evidence type="ECO:0000256" key="6">
    <source>
        <dbReference type="ARBA" id="ARBA00023136"/>
    </source>
</evidence>
<keyword evidence="9" id="KW-1185">Reference proteome</keyword>
<comment type="caution">
    <text evidence="8">The sequence shown here is derived from an EMBL/GenBank/DDBJ whole genome shotgun (WGS) entry which is preliminary data.</text>
</comment>